<protein>
    <submittedName>
        <fullName evidence="1">IS1480 transposase</fullName>
    </submittedName>
</protein>
<comment type="caution">
    <text evidence="1">The sequence shown here is derived from an EMBL/GenBank/DDBJ whole genome shotgun (WGS) entry which is preliminary data.</text>
</comment>
<name>A0A176RX05_9GAMM</name>
<evidence type="ECO:0000313" key="1">
    <source>
        <dbReference type="EMBL" id="OAD20290.1"/>
    </source>
</evidence>
<organism evidence="1 2">
    <name type="scientific">Candidatus Thiomargarita nelsonii</name>
    <dbReference type="NCBI Taxonomy" id="1003181"/>
    <lineage>
        <taxon>Bacteria</taxon>
        <taxon>Pseudomonadati</taxon>
        <taxon>Pseudomonadota</taxon>
        <taxon>Gammaproteobacteria</taxon>
        <taxon>Thiotrichales</taxon>
        <taxon>Thiotrichaceae</taxon>
        <taxon>Thiomargarita</taxon>
    </lineage>
</organism>
<proteinExistence type="predicted"/>
<dbReference type="Proteomes" id="UP000076962">
    <property type="component" value="Unassembled WGS sequence"/>
</dbReference>
<reference evidence="1 2" key="1">
    <citation type="submission" date="2016-05" db="EMBL/GenBank/DDBJ databases">
        <title>Single-cell genome of chain-forming Candidatus Thiomargarita nelsonii and comparison to other large sulfur-oxidizing bacteria.</title>
        <authorList>
            <person name="Winkel M."/>
            <person name="Salman V."/>
            <person name="Woyke T."/>
            <person name="Schulz-Vogt H."/>
            <person name="Richter M."/>
            <person name="Flood B."/>
            <person name="Bailey J."/>
            <person name="Amann R."/>
            <person name="Mussmann M."/>
        </authorList>
    </citation>
    <scope>NUCLEOTIDE SEQUENCE [LARGE SCALE GENOMIC DNA]</scope>
    <source>
        <strain evidence="1 2">THI036</strain>
    </source>
</reference>
<accession>A0A176RX05</accession>
<dbReference type="EMBL" id="LUTY01002490">
    <property type="protein sequence ID" value="OAD20290.1"/>
    <property type="molecule type" value="Genomic_DNA"/>
</dbReference>
<sequence>TADTTDREGAIEGIKNSSSFFPNVVKVLVDGAYTGEDFANSIKRLIGSEVEVAIRPELHTFEVIPQRGIVEWMVRKM</sequence>
<gene>
    <name evidence="1" type="ORF">THIOM_004021</name>
</gene>
<evidence type="ECO:0000313" key="2">
    <source>
        <dbReference type="Proteomes" id="UP000076962"/>
    </source>
</evidence>
<keyword evidence="2" id="KW-1185">Reference proteome</keyword>
<dbReference type="AlphaFoldDB" id="A0A176RX05"/>
<feature type="non-terminal residue" evidence="1">
    <location>
        <position position="1"/>
    </location>
</feature>